<dbReference type="PANTHER" id="PTHR11579">
    <property type="entry name" value="PROTEIN-L-ISOASPARTATE O-METHYLTRANSFERASE"/>
    <property type="match status" value="1"/>
</dbReference>
<dbReference type="AlphaFoldDB" id="A0A1F6BL24"/>
<dbReference type="NCBIfam" id="TIGR00080">
    <property type="entry name" value="pimt"/>
    <property type="match status" value="1"/>
</dbReference>
<evidence type="ECO:0000256" key="3">
    <source>
        <dbReference type="ARBA" id="ARBA00011890"/>
    </source>
</evidence>
<keyword evidence="5" id="KW-0963">Cytoplasm</keyword>
<dbReference type="EMBL" id="MFKH01000006">
    <property type="protein sequence ID" value="OGG37636.1"/>
    <property type="molecule type" value="Genomic_DNA"/>
</dbReference>
<gene>
    <name evidence="10" type="ORF">A2110_00660</name>
</gene>
<evidence type="ECO:0000256" key="8">
    <source>
        <dbReference type="ARBA" id="ARBA00022691"/>
    </source>
</evidence>
<accession>A0A1F6BL24</accession>
<evidence type="ECO:0000256" key="1">
    <source>
        <dbReference type="ARBA" id="ARBA00004496"/>
    </source>
</evidence>
<dbReference type="NCBIfam" id="NF001453">
    <property type="entry name" value="PRK00312.1"/>
    <property type="match status" value="1"/>
</dbReference>
<dbReference type="InterPro" id="IPR029063">
    <property type="entry name" value="SAM-dependent_MTases_sf"/>
</dbReference>
<dbReference type="Proteomes" id="UP000176273">
    <property type="component" value="Unassembled WGS sequence"/>
</dbReference>
<dbReference type="GO" id="GO:0005737">
    <property type="term" value="C:cytoplasm"/>
    <property type="evidence" value="ECO:0007669"/>
    <property type="project" value="UniProtKB-SubCell"/>
</dbReference>
<comment type="similarity">
    <text evidence="2">Belongs to the methyltransferase superfamily. L-isoaspartyl/D-aspartyl protein methyltransferase family.</text>
</comment>
<evidence type="ECO:0000256" key="4">
    <source>
        <dbReference type="ARBA" id="ARBA00013346"/>
    </source>
</evidence>
<dbReference type="EC" id="2.1.1.77" evidence="3 9"/>
<evidence type="ECO:0000256" key="6">
    <source>
        <dbReference type="ARBA" id="ARBA00022603"/>
    </source>
</evidence>
<evidence type="ECO:0000313" key="11">
    <source>
        <dbReference type="Proteomes" id="UP000176273"/>
    </source>
</evidence>
<reference evidence="10 11" key="1">
    <citation type="journal article" date="2016" name="Nat. Commun.">
        <title>Thousands of microbial genomes shed light on interconnected biogeochemical processes in an aquifer system.</title>
        <authorList>
            <person name="Anantharaman K."/>
            <person name="Brown C.T."/>
            <person name="Hug L.A."/>
            <person name="Sharon I."/>
            <person name="Castelle C.J."/>
            <person name="Probst A.J."/>
            <person name="Thomas B.C."/>
            <person name="Singh A."/>
            <person name="Wilkins M.J."/>
            <person name="Karaoz U."/>
            <person name="Brodie E.L."/>
            <person name="Williams K.H."/>
            <person name="Hubbard S.S."/>
            <person name="Banfield J.F."/>
        </authorList>
    </citation>
    <scope>NUCLEOTIDE SEQUENCE [LARGE SCALE GENOMIC DNA]</scope>
</reference>
<dbReference type="GO" id="GO:0004719">
    <property type="term" value="F:protein-L-isoaspartate (D-aspartate) O-methyltransferase activity"/>
    <property type="evidence" value="ECO:0007669"/>
    <property type="project" value="UniProtKB-UniRule"/>
</dbReference>
<organism evidence="10 11">
    <name type="scientific">Candidatus Jorgensenbacteria bacterium GWA1_54_12</name>
    <dbReference type="NCBI Taxonomy" id="1798468"/>
    <lineage>
        <taxon>Bacteria</taxon>
        <taxon>Candidatus Joergenseniibacteriota</taxon>
    </lineage>
</organism>
<evidence type="ECO:0000256" key="7">
    <source>
        <dbReference type="ARBA" id="ARBA00022679"/>
    </source>
</evidence>
<evidence type="ECO:0000256" key="2">
    <source>
        <dbReference type="ARBA" id="ARBA00005369"/>
    </source>
</evidence>
<keyword evidence="8" id="KW-0949">S-adenosyl-L-methionine</keyword>
<dbReference type="InterPro" id="IPR000682">
    <property type="entry name" value="PCMT"/>
</dbReference>
<dbReference type="GO" id="GO:0032259">
    <property type="term" value="P:methylation"/>
    <property type="evidence" value="ECO:0007669"/>
    <property type="project" value="UniProtKB-KW"/>
</dbReference>
<dbReference type="SUPFAM" id="SSF53335">
    <property type="entry name" value="S-adenosyl-L-methionine-dependent methyltransferases"/>
    <property type="match status" value="1"/>
</dbReference>
<dbReference type="Gene3D" id="3.40.50.150">
    <property type="entry name" value="Vaccinia Virus protein VP39"/>
    <property type="match status" value="1"/>
</dbReference>
<proteinExistence type="inferred from homology"/>
<dbReference type="Pfam" id="PF01135">
    <property type="entry name" value="PCMT"/>
    <property type="match status" value="1"/>
</dbReference>
<dbReference type="STRING" id="1798468.A2110_00660"/>
<name>A0A1F6BL24_9BACT</name>
<protein>
    <recommendedName>
        <fullName evidence="4 9">Protein-L-isoaspartate O-methyltransferase</fullName>
        <ecNumber evidence="3 9">2.1.1.77</ecNumber>
    </recommendedName>
</protein>
<comment type="subcellular location">
    <subcellularLocation>
        <location evidence="1">Cytoplasm</location>
    </subcellularLocation>
</comment>
<dbReference type="CDD" id="cd02440">
    <property type="entry name" value="AdoMet_MTases"/>
    <property type="match status" value="1"/>
</dbReference>
<sequence>MDKDELIAKLKRMGYLKTPAVVSAFQRVPRADFVPEEFKDRAYEDEPLPIGEEQTISQPLTVAFMLELLVPKAGQTILDVGAGSGWQAALLADIVGQAAKKKGKVFTIERIPLLVKMARKNLASYIKKGIVEILEGDGSAGDKKHAPFDGIIAAATAGVLPPAWKEQIKPGGVIVAPVGQSIVKLTKRKDGTFIREDHPGFSFVPLISEEK</sequence>
<comment type="caution">
    <text evidence="10">The sequence shown here is derived from an EMBL/GenBank/DDBJ whole genome shotgun (WGS) entry which is preliminary data.</text>
</comment>
<dbReference type="GO" id="GO:0030091">
    <property type="term" value="P:protein repair"/>
    <property type="evidence" value="ECO:0007669"/>
    <property type="project" value="UniProtKB-UniRule"/>
</dbReference>
<keyword evidence="7 10" id="KW-0808">Transferase</keyword>
<dbReference type="PANTHER" id="PTHR11579:SF0">
    <property type="entry name" value="PROTEIN-L-ISOASPARTATE(D-ASPARTATE) O-METHYLTRANSFERASE"/>
    <property type="match status" value="1"/>
</dbReference>
<evidence type="ECO:0000256" key="9">
    <source>
        <dbReference type="NCBIfam" id="TIGR00080"/>
    </source>
</evidence>
<evidence type="ECO:0000313" key="10">
    <source>
        <dbReference type="EMBL" id="OGG37636.1"/>
    </source>
</evidence>
<evidence type="ECO:0000256" key="5">
    <source>
        <dbReference type="ARBA" id="ARBA00022490"/>
    </source>
</evidence>
<keyword evidence="6 10" id="KW-0489">Methyltransferase</keyword>